<dbReference type="STRING" id="871652.SAMN04515673_11625"/>
<evidence type="ECO:0000256" key="7">
    <source>
        <dbReference type="ARBA" id="ARBA00023136"/>
    </source>
</evidence>
<evidence type="ECO:0000256" key="2">
    <source>
        <dbReference type="ARBA" id="ARBA00006464"/>
    </source>
</evidence>
<evidence type="ECO:0000256" key="8">
    <source>
        <dbReference type="ARBA" id="ARBA00023169"/>
    </source>
</evidence>
<evidence type="ECO:0000313" key="12">
    <source>
        <dbReference type="Proteomes" id="UP000199302"/>
    </source>
</evidence>
<feature type="domain" description="Bacterial sugar transferase" evidence="10">
    <location>
        <begin position="39"/>
        <end position="227"/>
    </location>
</feature>
<reference evidence="11 12" key="1">
    <citation type="submission" date="2016-10" db="EMBL/GenBank/DDBJ databases">
        <authorList>
            <person name="de Groot N.N."/>
        </authorList>
    </citation>
    <scope>NUCLEOTIDE SEQUENCE [LARGE SCALE GENOMIC DNA]</scope>
    <source>
        <strain evidence="12">KMM 9023,NRIC 0796,JCM 17311,KCTC 23692</strain>
    </source>
</reference>
<feature type="transmembrane region" description="Helical" evidence="9">
    <location>
        <begin position="41"/>
        <end position="67"/>
    </location>
</feature>
<dbReference type="AlphaFoldDB" id="A0A1I6EP59"/>
<dbReference type="InterPro" id="IPR003362">
    <property type="entry name" value="Bact_transf"/>
</dbReference>
<evidence type="ECO:0000256" key="9">
    <source>
        <dbReference type="SAM" id="Phobius"/>
    </source>
</evidence>
<accession>A0A1I6EP59</accession>
<dbReference type="EMBL" id="FOYI01000016">
    <property type="protein sequence ID" value="SFR19298.1"/>
    <property type="molecule type" value="Genomic_DNA"/>
</dbReference>
<dbReference type="Pfam" id="PF02397">
    <property type="entry name" value="Bac_transf"/>
    <property type="match status" value="1"/>
</dbReference>
<comment type="similarity">
    <text evidence="2">Belongs to the bacterial sugar transferase family.</text>
</comment>
<keyword evidence="7 9" id="KW-0472">Membrane</keyword>
<organism evidence="11 12">
    <name type="scientific">Poseidonocella sedimentorum</name>
    <dbReference type="NCBI Taxonomy" id="871652"/>
    <lineage>
        <taxon>Bacteria</taxon>
        <taxon>Pseudomonadati</taxon>
        <taxon>Pseudomonadota</taxon>
        <taxon>Alphaproteobacteria</taxon>
        <taxon>Rhodobacterales</taxon>
        <taxon>Roseobacteraceae</taxon>
        <taxon>Poseidonocella</taxon>
    </lineage>
</organism>
<keyword evidence="4 11" id="KW-0808">Transferase</keyword>
<keyword evidence="3" id="KW-1003">Cell membrane</keyword>
<name>A0A1I6EP59_9RHOB</name>
<dbReference type="GO" id="GO:0016780">
    <property type="term" value="F:phosphotransferase activity, for other substituted phosphate groups"/>
    <property type="evidence" value="ECO:0007669"/>
    <property type="project" value="TreeGrafter"/>
</dbReference>
<keyword evidence="6 9" id="KW-1133">Transmembrane helix</keyword>
<protein>
    <submittedName>
        <fullName evidence="11">Sugar transferase involved in LPS biosynthesis (Colanic, teichoic acid)</fullName>
    </submittedName>
</protein>
<dbReference type="PANTHER" id="PTHR30576:SF4">
    <property type="entry name" value="UNDECAPRENYL-PHOSPHATE GALACTOSE PHOSPHOTRANSFERASE"/>
    <property type="match status" value="1"/>
</dbReference>
<evidence type="ECO:0000256" key="5">
    <source>
        <dbReference type="ARBA" id="ARBA00022692"/>
    </source>
</evidence>
<evidence type="ECO:0000256" key="1">
    <source>
        <dbReference type="ARBA" id="ARBA00004236"/>
    </source>
</evidence>
<dbReference type="GO" id="GO:0000271">
    <property type="term" value="P:polysaccharide biosynthetic process"/>
    <property type="evidence" value="ECO:0007669"/>
    <property type="project" value="UniProtKB-KW"/>
</dbReference>
<sequence length="232" mass="26406">MPFDSQDTALKMKIGAQPMALAHVTQQPFPKLSYAAIGKRAFDVALVLLSLPFVIPVIALMALLVALDGHSPFYTQARVGRHGRQFRMLKIRTMVHNADAMLAKCLEQDAALRAEWDATQKLKKDMRITRIGRILRKTSLDELPQLFNVLTGSMSLVGPRPMMPSQEELYPGRSYYRLRPGITGFWQISDRNHCDFRDRSKYDAVYERELSLVTDLAVMWRTFSVVLRGTGY</sequence>
<keyword evidence="12" id="KW-1185">Reference proteome</keyword>
<dbReference type="Proteomes" id="UP000199302">
    <property type="component" value="Unassembled WGS sequence"/>
</dbReference>
<keyword evidence="8" id="KW-0270">Exopolysaccharide synthesis</keyword>
<evidence type="ECO:0000259" key="10">
    <source>
        <dbReference type="Pfam" id="PF02397"/>
    </source>
</evidence>
<comment type="subcellular location">
    <subcellularLocation>
        <location evidence="1">Cell membrane</location>
    </subcellularLocation>
</comment>
<evidence type="ECO:0000256" key="6">
    <source>
        <dbReference type="ARBA" id="ARBA00022989"/>
    </source>
</evidence>
<evidence type="ECO:0000256" key="3">
    <source>
        <dbReference type="ARBA" id="ARBA00022475"/>
    </source>
</evidence>
<gene>
    <name evidence="11" type="ORF">SAMN04515673_11625</name>
</gene>
<keyword evidence="5 9" id="KW-0812">Transmembrane</keyword>
<proteinExistence type="inferred from homology"/>
<dbReference type="GO" id="GO:0005886">
    <property type="term" value="C:plasma membrane"/>
    <property type="evidence" value="ECO:0007669"/>
    <property type="project" value="UniProtKB-SubCell"/>
</dbReference>
<dbReference type="PANTHER" id="PTHR30576">
    <property type="entry name" value="COLANIC BIOSYNTHESIS UDP-GLUCOSE LIPID CARRIER TRANSFERASE"/>
    <property type="match status" value="1"/>
</dbReference>
<evidence type="ECO:0000256" key="4">
    <source>
        <dbReference type="ARBA" id="ARBA00022679"/>
    </source>
</evidence>
<evidence type="ECO:0000313" key="11">
    <source>
        <dbReference type="EMBL" id="SFR19298.1"/>
    </source>
</evidence>